<protein>
    <submittedName>
        <fullName evidence="2">Uncharacterized protein</fullName>
    </submittedName>
</protein>
<keyword evidence="3" id="KW-1185">Reference proteome</keyword>
<organism evidence="2 3">
    <name type="scientific">Aquamicrobium zhengzhouense</name>
    <dbReference type="NCBI Taxonomy" id="2781738"/>
    <lineage>
        <taxon>Bacteria</taxon>
        <taxon>Pseudomonadati</taxon>
        <taxon>Pseudomonadota</taxon>
        <taxon>Alphaproteobacteria</taxon>
        <taxon>Hyphomicrobiales</taxon>
        <taxon>Phyllobacteriaceae</taxon>
        <taxon>Aquamicrobium</taxon>
    </lineage>
</organism>
<sequence length="191" mass="21103">MSLLSKLKFSRGARKNADATSEISLSKPKYDRVDIMIGAFGIGLGLTCATFPWYIFFNQEKFGVREFAFSHKGSGPSYTSPGIAFTPIGKPFTSEELPQMDLDFFPTATVRAEAQKAVAVPVEDQPYPAEKIRYDLVHVANGRALIKDEDGLWVVQPGSQLPDASRVVSIEKRSGQWVLVNSEESVLDLTR</sequence>
<feature type="transmembrane region" description="Helical" evidence="1">
    <location>
        <begin position="35"/>
        <end position="57"/>
    </location>
</feature>
<dbReference type="RefSeq" id="WP_198474440.1">
    <property type="nucleotide sequence ID" value="NZ_JADGMQ010000002.1"/>
</dbReference>
<keyword evidence="1" id="KW-0812">Transmembrane</keyword>
<keyword evidence="1" id="KW-1133">Transmembrane helix</keyword>
<accession>A0ABS0SAM4</accession>
<dbReference type="Proteomes" id="UP000601789">
    <property type="component" value="Unassembled WGS sequence"/>
</dbReference>
<evidence type="ECO:0000256" key="1">
    <source>
        <dbReference type="SAM" id="Phobius"/>
    </source>
</evidence>
<keyword evidence="1" id="KW-0472">Membrane</keyword>
<dbReference type="EMBL" id="JADGMQ010000002">
    <property type="protein sequence ID" value="MBI1619751.1"/>
    <property type="molecule type" value="Genomic_DNA"/>
</dbReference>
<gene>
    <name evidence="2" type="ORF">IOD40_03610</name>
</gene>
<evidence type="ECO:0000313" key="3">
    <source>
        <dbReference type="Proteomes" id="UP000601789"/>
    </source>
</evidence>
<evidence type="ECO:0000313" key="2">
    <source>
        <dbReference type="EMBL" id="MBI1619751.1"/>
    </source>
</evidence>
<proteinExistence type="predicted"/>
<comment type="caution">
    <text evidence="2">The sequence shown here is derived from an EMBL/GenBank/DDBJ whole genome shotgun (WGS) entry which is preliminary data.</text>
</comment>
<name>A0ABS0SAM4_9HYPH</name>
<reference evidence="2 3" key="1">
    <citation type="submission" date="2020-10" db="EMBL/GenBank/DDBJ databases">
        <title>Aquamicrobium zhengzhouensis sp. nov., a exopolysaccharide producing bacterium isolated from farmland soil.</title>
        <authorList>
            <person name="Wang X."/>
        </authorList>
    </citation>
    <scope>NUCLEOTIDE SEQUENCE [LARGE SCALE GENOMIC DNA]</scope>
    <source>
        <strain evidence="3">cd-1</strain>
    </source>
</reference>